<evidence type="ECO:0000256" key="4">
    <source>
        <dbReference type="ARBA" id="ARBA00023136"/>
    </source>
</evidence>
<keyword evidence="12" id="KW-1185">Reference proteome</keyword>
<dbReference type="CDD" id="cd13403">
    <property type="entry name" value="MLTF-like"/>
    <property type="match status" value="1"/>
</dbReference>
<comment type="catalytic activity">
    <reaction evidence="8">
        <text>Exolytic cleavage of the (1-&gt;4)-beta-glycosidic linkage between N-acetylmuramic acid (MurNAc) and N-acetylglucosamine (GlcNAc) residues in peptidoglycan, from either the reducing or the non-reducing ends of the peptidoglycan chains, with concomitant formation of a 1,6-anhydrobond in the MurNAc residue.</text>
        <dbReference type="EC" id="4.2.2.n1"/>
    </reaction>
</comment>
<name>A0AB94IBD3_9GAMM</name>
<dbReference type="SUPFAM" id="SSF53850">
    <property type="entry name" value="Periplasmic binding protein-like II"/>
    <property type="match status" value="1"/>
</dbReference>
<reference evidence="11 12" key="1">
    <citation type="journal article" date="2014" name="Appl. Environ. Microbiol.">
        <title>Genomic features of a bumble bee symbiont reflect its host environment.</title>
        <authorList>
            <person name="Martinson V.G."/>
            <person name="Magoc T."/>
            <person name="Koch H."/>
            <person name="Salzberg S.L."/>
            <person name="Moran N.A."/>
        </authorList>
    </citation>
    <scope>NUCLEOTIDE SEQUENCE [LARGE SCALE GENOMIC DNA]</scope>
    <source>
        <strain evidence="11 12">Bimp</strain>
    </source>
</reference>
<dbReference type="Pfam" id="PF00497">
    <property type="entry name" value="SBP_bac_3"/>
    <property type="match status" value="1"/>
</dbReference>
<evidence type="ECO:0000256" key="6">
    <source>
        <dbReference type="ARBA" id="ARBA00023239"/>
    </source>
</evidence>
<comment type="caution">
    <text evidence="8">Lacks conserved residue(s) required for the propagation of feature annotation.</text>
</comment>
<comment type="subcellular location">
    <subcellularLocation>
        <location evidence="8">Cell outer membrane</location>
        <topology evidence="8">Peripheral membrane protein</topology>
    </subcellularLocation>
    <text evidence="8">Attached to the inner leaflet of the outer membrane.</text>
</comment>
<feature type="active site" evidence="8">
    <location>
        <position position="341"/>
    </location>
</feature>
<keyword evidence="6 8" id="KW-0456">Lyase</keyword>
<dbReference type="PANTHER" id="PTHR35936">
    <property type="entry name" value="MEMBRANE-BOUND LYTIC MUREIN TRANSGLYCOSYLASE F"/>
    <property type="match status" value="1"/>
</dbReference>
<comment type="function">
    <text evidence="8">Murein-degrading enzyme that degrades murein glycan strands and insoluble, high-molecular weight murein sacculi, with the concomitant formation of a 1,6-anhydromuramoyl product. Lytic transglycosylases (LTs) play an integral role in the metabolism of the peptidoglycan (PG) sacculus. Their lytic action creates space within the PG sacculus to allow for its expansion as well as for the insertion of various structures such as secretion systems and flagella.</text>
</comment>
<dbReference type="GO" id="GO:0008933">
    <property type="term" value="F:peptidoglycan lytic transglycosylase activity"/>
    <property type="evidence" value="ECO:0007669"/>
    <property type="project" value="UniProtKB-UniRule"/>
</dbReference>
<comment type="caution">
    <text evidence="11">The sequence shown here is derived from an EMBL/GenBank/DDBJ whole genome shotgun (WGS) entry which is preliminary data.</text>
</comment>
<dbReference type="GO" id="GO:0000270">
    <property type="term" value="P:peptidoglycan metabolic process"/>
    <property type="evidence" value="ECO:0007669"/>
    <property type="project" value="InterPro"/>
</dbReference>
<keyword evidence="3 8" id="KW-0732">Signal</keyword>
<comment type="similarity">
    <text evidence="8">In the N-terminal section; belongs to the bacterial solute-binding protein 3 family.</text>
</comment>
<dbReference type="Pfam" id="PF01464">
    <property type="entry name" value="SLT"/>
    <property type="match status" value="1"/>
</dbReference>
<keyword evidence="7 8" id="KW-0961">Cell wall biogenesis/degradation</keyword>
<dbReference type="HAMAP" id="MF_02016">
    <property type="entry name" value="MltF"/>
    <property type="match status" value="1"/>
</dbReference>
<dbReference type="InterPro" id="IPR001638">
    <property type="entry name" value="Solute-binding_3/MltF_N"/>
</dbReference>
<evidence type="ECO:0000313" key="12">
    <source>
        <dbReference type="Proteomes" id="UP000506160"/>
    </source>
</evidence>
<dbReference type="InterPro" id="IPR000189">
    <property type="entry name" value="Transglyc_AS"/>
</dbReference>
<dbReference type="RefSeq" id="WP_024496491.1">
    <property type="nucleotide sequence ID" value="NZ_AWGA01000067.1"/>
</dbReference>
<dbReference type="NCBIfam" id="NF008112">
    <property type="entry name" value="PRK10859.1"/>
    <property type="match status" value="1"/>
</dbReference>
<dbReference type="Gene3D" id="3.40.190.10">
    <property type="entry name" value="Periplasmic binding protein-like II"/>
    <property type="match status" value="2"/>
</dbReference>
<keyword evidence="9" id="KW-1133">Transmembrane helix</keyword>
<keyword evidence="9" id="KW-0812">Transmembrane</keyword>
<organism evidence="11 12">
    <name type="scientific">Candidatus Schmidhempelia bombi str. Bimp</name>
    <dbReference type="NCBI Taxonomy" id="1387197"/>
    <lineage>
        <taxon>Bacteria</taxon>
        <taxon>Pseudomonadati</taxon>
        <taxon>Pseudomonadota</taxon>
        <taxon>Gammaproteobacteria</taxon>
        <taxon>Orbales</taxon>
        <taxon>Orbaceae</taxon>
        <taxon>Candidatus Schmidhempelia</taxon>
    </lineage>
</organism>
<evidence type="ECO:0000256" key="9">
    <source>
        <dbReference type="SAM" id="Phobius"/>
    </source>
</evidence>
<comment type="similarity">
    <text evidence="1">Belongs to the transglycosylase Slt family.</text>
</comment>
<dbReference type="AlphaFoldDB" id="A0AB94IBD3"/>
<comment type="domain">
    <text evidence="8">The N-terminal domain does not have lytic activity and probably modulates enzymatic activity. The C-terminal domain is the catalytic active domain.</text>
</comment>
<dbReference type="SUPFAM" id="SSF53955">
    <property type="entry name" value="Lysozyme-like"/>
    <property type="match status" value="1"/>
</dbReference>
<feature type="transmembrane region" description="Helical" evidence="9">
    <location>
        <begin position="6"/>
        <end position="25"/>
    </location>
</feature>
<dbReference type="InterPro" id="IPR008258">
    <property type="entry name" value="Transglycosylase_SLT_dom_1"/>
</dbReference>
<comment type="similarity">
    <text evidence="2">Belongs to the bacterial solute-binding protein 3 family.</text>
</comment>
<keyword evidence="5 8" id="KW-0998">Cell outer membrane</keyword>
<feature type="region of interest" description="LT domain" evidence="8">
    <location>
        <begin position="295"/>
        <end position="512"/>
    </location>
</feature>
<dbReference type="PROSITE" id="PS00922">
    <property type="entry name" value="TRANSGLYCOSYLASE"/>
    <property type="match status" value="1"/>
</dbReference>
<dbReference type="PANTHER" id="PTHR35936:SF32">
    <property type="entry name" value="MEMBRANE-BOUND LYTIC MUREIN TRANSGLYCOSYLASE F"/>
    <property type="match status" value="1"/>
</dbReference>
<dbReference type="InterPro" id="IPR023703">
    <property type="entry name" value="MltF"/>
</dbReference>
<evidence type="ECO:0000259" key="10">
    <source>
        <dbReference type="SMART" id="SM00062"/>
    </source>
</evidence>
<protein>
    <recommendedName>
        <fullName evidence="8">Membrane-bound lytic murein transglycosylase F</fullName>
        <ecNumber evidence="8">4.2.2.n1</ecNumber>
    </recommendedName>
    <alternativeName>
        <fullName evidence="8">Murein lyase F</fullName>
    </alternativeName>
</protein>
<dbReference type="Gene3D" id="1.10.530.10">
    <property type="match status" value="1"/>
</dbReference>
<dbReference type="EC" id="4.2.2.n1" evidence="8"/>
<evidence type="ECO:0000313" key="11">
    <source>
        <dbReference type="EMBL" id="TEA26715.1"/>
    </source>
</evidence>
<dbReference type="GO" id="GO:0071555">
    <property type="term" value="P:cell wall organization"/>
    <property type="evidence" value="ECO:0007669"/>
    <property type="project" value="UniProtKB-KW"/>
</dbReference>
<accession>A0AB94IBD3</accession>
<dbReference type="EMBL" id="AWGA01000067">
    <property type="protein sequence ID" value="TEA26715.1"/>
    <property type="molecule type" value="Genomic_DNA"/>
</dbReference>
<evidence type="ECO:0000256" key="1">
    <source>
        <dbReference type="ARBA" id="ARBA00007734"/>
    </source>
</evidence>
<sequence length="512" mass="58996">MLLKKIIIGIGFLTLCLTGYFNYLAANYYRQQAQPAQHNFAQQIKVTTSHGIASTEISKLERILSSKELRVGMLRSLTPFYINSRAPNKLSGFELSLLNKYAATQKIKLTVVSANTLAELVNLLDNNKIDIIAEELKGHNNYQDKATASIAYHNRVQQLVYRKGETKPYSFDDINGRLIVPMDSLQSVILNNIAQDYPLLEWENSTIFNQEELLKLVASKEIDYTIADATTIALMQRIYPTLTVAFTPVEEQPIHWYLAKSTDNSLLNSINYFIQNAQNNGIIEHLEYRYFDYNNDFDYVNTREFIKSIETTLPTYQPYFEKYAAQQQLDWRLIAAMAYQESHWNPAATSPTGVRGIMMLTQKTAEDLGISDRLNPEQSIRGGVTYLRNLVDRIPKDVPQDERVWYALVAYNMGYSHLLDARQLTHRLGKNPDNWLDIKEILPLLNSEKYKPYLKYNGARGYQALHFVNNIQQYYISLVGYQLEKEYRQKQIEAKLIKLSTDELNNNTVVSN</sequence>
<dbReference type="InterPro" id="IPR023346">
    <property type="entry name" value="Lysozyme-like_dom_sf"/>
</dbReference>
<evidence type="ECO:0000256" key="5">
    <source>
        <dbReference type="ARBA" id="ARBA00023237"/>
    </source>
</evidence>
<dbReference type="CDD" id="cd01009">
    <property type="entry name" value="PBP2_YfhD_N"/>
    <property type="match status" value="1"/>
</dbReference>
<evidence type="ECO:0000256" key="2">
    <source>
        <dbReference type="ARBA" id="ARBA00010333"/>
    </source>
</evidence>
<proteinExistence type="inferred from homology"/>
<comment type="similarity">
    <text evidence="8">In the C-terminal section; belongs to the transglycosylase Slt family.</text>
</comment>
<dbReference type="GO" id="GO:0016998">
    <property type="term" value="P:cell wall macromolecule catabolic process"/>
    <property type="evidence" value="ECO:0007669"/>
    <property type="project" value="UniProtKB-UniRule"/>
</dbReference>
<evidence type="ECO:0000256" key="8">
    <source>
        <dbReference type="HAMAP-Rule" id="MF_02016"/>
    </source>
</evidence>
<feature type="domain" description="Solute-binding protein family 3/N-terminal" evidence="10">
    <location>
        <begin position="68"/>
        <end position="294"/>
    </location>
</feature>
<evidence type="ECO:0000256" key="7">
    <source>
        <dbReference type="ARBA" id="ARBA00023316"/>
    </source>
</evidence>
<dbReference type="Proteomes" id="UP000506160">
    <property type="component" value="Unassembled WGS sequence"/>
</dbReference>
<dbReference type="SMART" id="SM00062">
    <property type="entry name" value="PBPb"/>
    <property type="match status" value="1"/>
</dbReference>
<dbReference type="GO" id="GO:0009279">
    <property type="term" value="C:cell outer membrane"/>
    <property type="evidence" value="ECO:0007669"/>
    <property type="project" value="UniProtKB-SubCell"/>
</dbReference>
<gene>
    <name evidence="8 11" type="primary">mltF</name>
    <name evidence="11" type="ORF">O970_07445</name>
</gene>
<keyword evidence="4 8" id="KW-0472">Membrane</keyword>
<evidence type="ECO:0000256" key="3">
    <source>
        <dbReference type="ARBA" id="ARBA00022729"/>
    </source>
</evidence>